<protein>
    <submittedName>
        <fullName evidence="2">Uncharacterized protein</fullName>
    </submittedName>
</protein>
<name>A0A4R5UCC8_9GAMM</name>
<organism evidence="2 3">
    <name type="scientific">Luteimonas terrae</name>
    <dbReference type="NCBI Taxonomy" id="1530191"/>
    <lineage>
        <taxon>Bacteria</taxon>
        <taxon>Pseudomonadati</taxon>
        <taxon>Pseudomonadota</taxon>
        <taxon>Gammaproteobacteria</taxon>
        <taxon>Lysobacterales</taxon>
        <taxon>Lysobacteraceae</taxon>
        <taxon>Luteimonas</taxon>
    </lineage>
</organism>
<dbReference type="EMBL" id="SMTG01000002">
    <property type="protein sequence ID" value="TDK32917.1"/>
    <property type="molecule type" value="Genomic_DNA"/>
</dbReference>
<feature type="region of interest" description="Disordered" evidence="1">
    <location>
        <begin position="46"/>
        <end position="79"/>
    </location>
</feature>
<keyword evidence="3" id="KW-1185">Reference proteome</keyword>
<accession>A0A4R5UCC8</accession>
<dbReference type="AlphaFoldDB" id="A0A4R5UCC8"/>
<evidence type="ECO:0000256" key="1">
    <source>
        <dbReference type="SAM" id="MobiDB-lite"/>
    </source>
</evidence>
<gene>
    <name evidence="2" type="ORF">E2F49_02355</name>
</gene>
<reference evidence="2 3" key="1">
    <citation type="submission" date="2019-03" db="EMBL/GenBank/DDBJ databases">
        <title>Luteimonas zhaokaii sp.nov., isolated from the rectal contents of Plateau pika in Yushu, Qinghai Province, China.</title>
        <authorList>
            <person name="Zhang G."/>
        </authorList>
    </citation>
    <scope>NUCLEOTIDE SEQUENCE [LARGE SCALE GENOMIC DNA]</scope>
    <source>
        <strain evidence="2 3">THG-MD21</strain>
    </source>
</reference>
<feature type="compositionally biased region" description="Basic and acidic residues" evidence="1">
    <location>
        <begin position="69"/>
        <end position="79"/>
    </location>
</feature>
<dbReference type="RefSeq" id="WP_055247595.1">
    <property type="nucleotide sequence ID" value="NZ_SMTG01000002.1"/>
</dbReference>
<evidence type="ECO:0000313" key="3">
    <source>
        <dbReference type="Proteomes" id="UP000295543"/>
    </source>
</evidence>
<evidence type="ECO:0000313" key="2">
    <source>
        <dbReference type="EMBL" id="TDK32917.1"/>
    </source>
</evidence>
<sequence length="79" mass="8493">MLDVIARLEAAGMETEFRAADDGAALLGLAQAFARSAVSPMACVIMTPDDGETEPQEDRRDQDDADNQQDAHEQDADQA</sequence>
<dbReference type="Proteomes" id="UP000295543">
    <property type="component" value="Unassembled WGS sequence"/>
</dbReference>
<proteinExistence type="predicted"/>
<comment type="caution">
    <text evidence="2">The sequence shown here is derived from an EMBL/GenBank/DDBJ whole genome shotgun (WGS) entry which is preliminary data.</text>
</comment>